<proteinExistence type="predicted"/>
<evidence type="ECO:0000313" key="1">
    <source>
        <dbReference type="EMBL" id="SMD20646.1"/>
    </source>
</evidence>
<organism evidence="1 2">
    <name type="scientific">Kibdelosporangium aridum</name>
    <dbReference type="NCBI Taxonomy" id="2030"/>
    <lineage>
        <taxon>Bacteria</taxon>
        <taxon>Bacillati</taxon>
        <taxon>Actinomycetota</taxon>
        <taxon>Actinomycetes</taxon>
        <taxon>Pseudonocardiales</taxon>
        <taxon>Pseudonocardiaceae</taxon>
        <taxon>Kibdelosporangium</taxon>
    </lineage>
</organism>
<keyword evidence="2" id="KW-1185">Reference proteome</keyword>
<protein>
    <submittedName>
        <fullName evidence="1">Uncharacterized protein</fullName>
    </submittedName>
</protein>
<sequence>MILADQRPLNWPLAKPGNARLIPLELAEVDDRSAIRRLRALVAATALAAIVIIAIGEGPEQNGEPPVAGTAERLAEFVGGLRPDGPYRTPTSEERDTAARGFEALLTGLRVWVATSHLSPLGFSVDQQVDDATERPYLLILNQRDSERAWGMYMMDLSAPVRLAIEVPHPNSDLKTEQMGLDLFRRVPGSILMVAGAHRDAADKAADVAHRKDSIFHVMAAHFADRGLPQVQLHGFSDATLPARDLVLSTGIGQPGEVAEHTALRLERAGLAICLAWREKCGRLGATRNAQGRAAAAFDSPYLHVEASRSVREDTERRRAVIDAITAALSRR</sequence>
<reference evidence="1 2" key="1">
    <citation type="submission" date="2017-04" db="EMBL/GenBank/DDBJ databases">
        <authorList>
            <person name="Afonso C.L."/>
            <person name="Miller P.J."/>
            <person name="Scott M.A."/>
            <person name="Spackman E."/>
            <person name="Goraichik I."/>
            <person name="Dimitrov K.M."/>
            <person name="Suarez D.L."/>
            <person name="Swayne D.E."/>
        </authorList>
    </citation>
    <scope>NUCLEOTIDE SEQUENCE [LARGE SCALE GENOMIC DNA]</scope>
    <source>
        <strain evidence="1 2">DSM 43828</strain>
    </source>
</reference>
<dbReference type="Proteomes" id="UP000192674">
    <property type="component" value="Unassembled WGS sequence"/>
</dbReference>
<gene>
    <name evidence="1" type="ORF">SAMN05661093_06520</name>
</gene>
<name>A0A1W2FG44_KIBAR</name>
<accession>A0A1W2FG44</accession>
<dbReference type="EMBL" id="FWXV01000006">
    <property type="protein sequence ID" value="SMD20646.1"/>
    <property type="molecule type" value="Genomic_DNA"/>
</dbReference>
<dbReference type="AlphaFoldDB" id="A0A1W2FG44"/>
<evidence type="ECO:0000313" key="2">
    <source>
        <dbReference type="Proteomes" id="UP000192674"/>
    </source>
</evidence>